<evidence type="ECO:0000256" key="13">
    <source>
        <dbReference type="PIRSR" id="PIRSR001594-2"/>
    </source>
</evidence>
<dbReference type="OMA" id="AEACICY"/>
<keyword evidence="23" id="KW-1185">Reference proteome</keyword>
<dbReference type="PROSITE" id="PS50975">
    <property type="entry name" value="ATP_GRASP"/>
    <property type="match status" value="1"/>
</dbReference>
<evidence type="ECO:0000256" key="6">
    <source>
        <dbReference type="ARBA" id="ARBA00022723"/>
    </source>
</evidence>
<dbReference type="GO" id="GO:0046872">
    <property type="term" value="F:metal ion binding"/>
    <property type="evidence" value="ECO:0007669"/>
    <property type="project" value="UniProtKB-KW"/>
</dbReference>
<keyword evidence="5 11" id="KW-0436">Ligase</keyword>
<evidence type="ECO:0000256" key="9">
    <source>
        <dbReference type="ARBA" id="ARBA00023267"/>
    </source>
</evidence>
<dbReference type="GO" id="GO:0005737">
    <property type="term" value="C:cytoplasm"/>
    <property type="evidence" value="ECO:0007669"/>
    <property type="project" value="TreeGrafter"/>
</dbReference>
<keyword evidence="10" id="KW-0511">Multifunctional enzyme</keyword>
<feature type="region of interest" description="Disordered" evidence="16">
    <location>
        <begin position="1118"/>
        <end position="1139"/>
    </location>
</feature>
<proteinExistence type="predicted"/>
<evidence type="ECO:0000256" key="14">
    <source>
        <dbReference type="PIRSR" id="PIRSR001594-3"/>
    </source>
</evidence>
<dbReference type="STRING" id="37360.A0A0G4IMF0"/>
<feature type="binding site" evidence="14">
    <location>
        <position position="799"/>
    </location>
    <ligand>
        <name>Mn(2+)</name>
        <dbReference type="ChEBI" id="CHEBI:29035"/>
    </ligand>
</feature>
<feature type="binding site" evidence="14">
    <location>
        <position position="598"/>
    </location>
    <ligand>
        <name>Mn(2+)</name>
        <dbReference type="ChEBI" id="CHEBI:29035"/>
    </ligand>
</feature>
<accession>A0A0G4IMF0</accession>
<evidence type="ECO:0000259" key="19">
    <source>
        <dbReference type="PROSITE" id="PS50979"/>
    </source>
</evidence>
<dbReference type="SUPFAM" id="SSF52440">
    <property type="entry name" value="PreATP-grasp domain"/>
    <property type="match status" value="1"/>
</dbReference>
<dbReference type="FunFam" id="3.20.20.70:FF:000033">
    <property type="entry name" value="Pyruvate carboxylase"/>
    <property type="match status" value="1"/>
</dbReference>
<dbReference type="Pfam" id="PF02786">
    <property type="entry name" value="CPSase_L_D2"/>
    <property type="match status" value="1"/>
</dbReference>
<dbReference type="InterPro" id="IPR013785">
    <property type="entry name" value="Aldolase_TIM"/>
</dbReference>
<dbReference type="SUPFAM" id="SSF56059">
    <property type="entry name" value="Glutathione synthetase ATP-binding domain-like"/>
    <property type="match status" value="1"/>
</dbReference>
<evidence type="ECO:0000256" key="11">
    <source>
        <dbReference type="PIRNR" id="PIRNR001594"/>
    </source>
</evidence>
<evidence type="ECO:0000313" key="22">
    <source>
        <dbReference type="EMBL" id="SPQ99268.1"/>
    </source>
</evidence>
<feature type="modified residue" description="N6-biotinyllysine" evidence="15">
    <location>
        <position position="1169"/>
    </location>
</feature>
<dbReference type="InterPro" id="IPR005482">
    <property type="entry name" value="Biotin_COase_C"/>
</dbReference>
<dbReference type="InterPro" id="IPR016185">
    <property type="entry name" value="PreATP-grasp_dom_sf"/>
</dbReference>
<dbReference type="NCBIfam" id="TIGR01235">
    <property type="entry name" value="pyruv_carbox"/>
    <property type="match status" value="1"/>
</dbReference>
<dbReference type="InterPro" id="IPR005479">
    <property type="entry name" value="CPAse_ATP-bd"/>
</dbReference>
<dbReference type="Pfam" id="PF02785">
    <property type="entry name" value="Biotin_carb_C"/>
    <property type="match status" value="1"/>
</dbReference>
<evidence type="ECO:0000256" key="7">
    <source>
        <dbReference type="ARBA" id="ARBA00022741"/>
    </source>
</evidence>
<name>A0A0G4IMF0_PLABS</name>
<feature type="domain" description="ATP-grasp" evidence="18">
    <location>
        <begin position="179"/>
        <end position="376"/>
    </location>
</feature>
<feature type="modified residue" description="N6-carboxylysine" evidence="15">
    <location>
        <position position="767"/>
    </location>
</feature>
<geneLocation type="mitochondrion" evidence="22"/>
<dbReference type="FunFam" id="3.30.1490.20:FF:000018">
    <property type="entry name" value="Biotin carboxylase"/>
    <property type="match status" value="1"/>
</dbReference>
<dbReference type="AlphaFoldDB" id="A0A0G4IMF0"/>
<dbReference type="InterPro" id="IPR001882">
    <property type="entry name" value="Biotin_BS"/>
</dbReference>
<organism evidence="21 23">
    <name type="scientific">Plasmodiophora brassicae</name>
    <name type="common">Clubroot disease agent</name>
    <dbReference type="NCBI Taxonomy" id="37360"/>
    <lineage>
        <taxon>Eukaryota</taxon>
        <taxon>Sar</taxon>
        <taxon>Rhizaria</taxon>
        <taxon>Endomyxa</taxon>
        <taxon>Phytomyxea</taxon>
        <taxon>Plasmodiophorida</taxon>
        <taxon>Plasmodiophoridae</taxon>
        <taxon>Plasmodiophora</taxon>
    </lineage>
</organism>
<dbReference type="Pfam" id="PF02436">
    <property type="entry name" value="PYC_OADA"/>
    <property type="match status" value="1"/>
</dbReference>
<dbReference type="InterPro" id="IPR011764">
    <property type="entry name" value="Biotin_carboxylation_dom"/>
</dbReference>
<keyword evidence="9 11" id="KW-0092">Biotin</keyword>
<dbReference type="SUPFAM" id="SSF51230">
    <property type="entry name" value="Single hybrid motif"/>
    <property type="match status" value="1"/>
</dbReference>
<reference evidence="22 24" key="2">
    <citation type="submission" date="2018-03" db="EMBL/GenBank/DDBJ databases">
        <authorList>
            <person name="Fogelqvist J."/>
        </authorList>
    </citation>
    <scope>NUCLEOTIDE SEQUENCE [LARGE SCALE GENOMIC DNA]</scope>
</reference>
<keyword evidence="22" id="KW-0496">Mitochondrion</keyword>
<evidence type="ECO:0000259" key="17">
    <source>
        <dbReference type="PROSITE" id="PS50968"/>
    </source>
</evidence>
<sequence length="1207" mass="131293">MKVPGPTGPRLPPDAYTPKWFAVGPGEMPLDGSDSGAETTYELSRAVARSIAPAAVTRSITKIMAANRGEIAMRICRAAHELGLNTVAIFSTEDRLSLHRYRADESYLVGEGKAPIAAYLDMDDILRIAIDNKVDAIHPGYGFLSESSEFAERVRKAGIIFVGPSADAIERLGTKTKARTIAIAAGVPVIPGSDGPCQTAQDVHKFTEQHGLPIILKAAYGGGGRGMRVVRSKPEIDEAFRRASSEALASFGNGTVFVERFLSEPRHIEVQIMGDTQGNVVHFFERDCSVQRRYQKVVEFAPAQNLAPTTRTAILADALKIAKEVGYYNAGTVEFLVDEKDRHYFIEVNPRIQVEHTVSEEITGFDLVKTQIAVACGVPLSELGITQDAIHCHGCAIQLRITTEDPVEGFRPDSGRLEVYRSSGGIGVRQDGACAAGSIVSPHYDSLLVKVIVSALTFDEAIIRCLRALAEFRIRGVKTNIPFLQKLLTHPYFRQHRGAHTNFIDQTPDVLTYRLSADRATRLLSFLSDIKVNGLDLPNKVDVLPDPAPLPPLDLFTPTPDKRPSGFRDILLRHGPKAFAKAVREHEGLLIMDTTWRDAHQSLLATRVRTYDIKQIAKQTSFALAKAYSIECWGGATFDVALRFLHECPWERLETLRRRVPNIPFQMLLRGANAVGYTSYPDNVVFEFVKCAQQHGIDIFRVFDSLNSMENLALGIKAIHAAGAVVEACICYTGDVSDSTKTKYTTEYYLDLVRQLVELDIHVLAIKDMAGLLKPKAARILVGAIRKEFPWLPIHVHTHDTAGTGVAAMIACGEAGADVVDAAIDSLSGLTSQPSMGAIVGALEGTPLDTGLSLQDLSHLNDYWEMTRELYAAFESPSLRSGNSDVYIHEMPGGQYTNLQYQAFKLGLGKSWPAIKVAYAQANRLLGDIVKVTPSSKVVGDLAQFMVQNGLSEDDVRAQAKTLSFPTSVVQFFQGYIGIPQGGFPEPLRSDVVRDLPCFKERPGKTLPPLDFADLRDRLEKKFSFPIRECDILSAALYPQVFDEYGEFVTKYGDISVLPTPLVFAPVAVGKEVSFEIERGKRLYVKLLTVGPATGSGKREVFWEVNGNARSVHVDDRTAAVDSKARPASDPNDPGSVGAPMSGVVVDVRVTVGTAVKVGDPLAVLSAMKMETVVAAPVGGVVAAVAVSSGDSITAGDLIASIKKAPE</sequence>
<evidence type="ECO:0000256" key="1">
    <source>
        <dbReference type="ARBA" id="ARBA00001953"/>
    </source>
</evidence>
<dbReference type="PROSITE" id="PS50979">
    <property type="entry name" value="BC"/>
    <property type="match status" value="1"/>
</dbReference>
<evidence type="ECO:0000259" key="20">
    <source>
        <dbReference type="PROSITE" id="PS50991"/>
    </source>
</evidence>
<dbReference type="InterPro" id="IPR005481">
    <property type="entry name" value="BC-like_N"/>
</dbReference>
<comment type="function">
    <text evidence="11">Catalyzes a 2-step reaction, involving the ATP-dependent carboxylation of the covalently attached biotin in the first step and the transfer of the carboxyl group to pyruvate in the second.</text>
</comment>
<feature type="binding site" evidence="13">
    <location>
        <position position="933"/>
    </location>
    <ligand>
        <name>substrate</name>
    </ligand>
</feature>
<comment type="catalytic activity">
    <reaction evidence="11">
        <text>hydrogencarbonate + pyruvate + ATP = oxaloacetate + ADP + phosphate + H(+)</text>
        <dbReference type="Rhea" id="RHEA:20844"/>
        <dbReference type="ChEBI" id="CHEBI:15361"/>
        <dbReference type="ChEBI" id="CHEBI:15378"/>
        <dbReference type="ChEBI" id="CHEBI:16452"/>
        <dbReference type="ChEBI" id="CHEBI:17544"/>
        <dbReference type="ChEBI" id="CHEBI:30616"/>
        <dbReference type="ChEBI" id="CHEBI:43474"/>
        <dbReference type="ChEBI" id="CHEBI:456216"/>
        <dbReference type="EC" id="6.4.1.1"/>
    </reaction>
</comment>
<dbReference type="SUPFAM" id="SSF51569">
    <property type="entry name" value="Aldolase"/>
    <property type="match status" value="1"/>
</dbReference>
<evidence type="ECO:0000256" key="4">
    <source>
        <dbReference type="ARBA" id="ARBA00022432"/>
    </source>
</evidence>
<feature type="domain" description="Pyruvate carboxyltransferase" evidence="20">
    <location>
        <begin position="589"/>
        <end position="858"/>
    </location>
</feature>
<dbReference type="PANTHER" id="PTHR43778:SF2">
    <property type="entry name" value="PYRUVATE CARBOXYLASE, MITOCHONDRIAL"/>
    <property type="match status" value="1"/>
</dbReference>
<dbReference type="Pfam" id="PF00289">
    <property type="entry name" value="Biotin_carb_N"/>
    <property type="match status" value="1"/>
</dbReference>
<gene>
    <name evidence="21" type="ORF">PBRA_005000</name>
    <name evidence="22" type="ORF">PLBR_LOCUS6483</name>
</gene>
<dbReference type="OrthoDB" id="196847at2759"/>
<dbReference type="Proteomes" id="UP000039324">
    <property type="component" value="Unassembled WGS sequence"/>
</dbReference>
<keyword evidence="7 11" id="KW-0547">Nucleotide-binding</keyword>
<dbReference type="PROSITE" id="PS00867">
    <property type="entry name" value="CPSASE_2"/>
    <property type="match status" value="1"/>
</dbReference>
<evidence type="ECO:0000256" key="15">
    <source>
        <dbReference type="PIRSR" id="PIRSR001594-4"/>
    </source>
</evidence>
<comment type="pathway">
    <text evidence="2">Carbohydrate biosynthesis; gluconeogenesis.</text>
</comment>
<evidence type="ECO:0000256" key="3">
    <source>
        <dbReference type="ARBA" id="ARBA00013057"/>
    </source>
</evidence>
<dbReference type="PROSITE" id="PS50968">
    <property type="entry name" value="BIOTINYL_LIPOYL"/>
    <property type="match status" value="1"/>
</dbReference>
<feature type="domain" description="Lipoyl-binding" evidence="17">
    <location>
        <begin position="1125"/>
        <end position="1203"/>
    </location>
</feature>
<dbReference type="SMART" id="SM00878">
    <property type="entry name" value="Biotin_carb_C"/>
    <property type="match status" value="1"/>
</dbReference>
<dbReference type="InterPro" id="IPR011053">
    <property type="entry name" value="Single_hybrid_motif"/>
</dbReference>
<feature type="domain" description="Biotin carboxylation" evidence="19">
    <location>
        <begin position="59"/>
        <end position="508"/>
    </location>
</feature>
<dbReference type="FunFam" id="2.40.50.100:FF:000003">
    <property type="entry name" value="Acetyl-CoA carboxylase biotin carboxyl carrier protein"/>
    <property type="match status" value="1"/>
</dbReference>
<dbReference type="CDD" id="cd07937">
    <property type="entry name" value="DRE_TIM_PC_TC_5S"/>
    <property type="match status" value="1"/>
</dbReference>
<evidence type="ECO:0000256" key="16">
    <source>
        <dbReference type="SAM" id="MobiDB-lite"/>
    </source>
</evidence>
<dbReference type="EMBL" id="OVEO01000011">
    <property type="protein sequence ID" value="SPQ99268.1"/>
    <property type="molecule type" value="Genomic_DNA"/>
</dbReference>
<dbReference type="GO" id="GO:0005524">
    <property type="term" value="F:ATP binding"/>
    <property type="evidence" value="ECO:0007669"/>
    <property type="project" value="UniProtKB-UniRule"/>
</dbReference>
<dbReference type="Gene3D" id="3.20.20.70">
    <property type="entry name" value="Aldolase class I"/>
    <property type="match status" value="1"/>
</dbReference>
<dbReference type="Proteomes" id="UP000290189">
    <property type="component" value="Unassembled WGS sequence"/>
</dbReference>
<dbReference type="Gene3D" id="2.40.50.100">
    <property type="match status" value="1"/>
</dbReference>
<dbReference type="PANTHER" id="PTHR43778">
    <property type="entry name" value="PYRUVATE CARBOXYLASE"/>
    <property type="match status" value="1"/>
</dbReference>
<dbReference type="InterPro" id="IPR055268">
    <property type="entry name" value="PCB-like"/>
</dbReference>
<comment type="cofactor">
    <cofactor evidence="1 11">
        <name>biotin</name>
        <dbReference type="ChEBI" id="CHEBI:57586"/>
    </cofactor>
</comment>
<dbReference type="Gene3D" id="3.30.470.20">
    <property type="entry name" value="ATP-grasp fold, B domain"/>
    <property type="match status" value="1"/>
</dbReference>
<evidence type="ECO:0000256" key="10">
    <source>
        <dbReference type="ARBA" id="ARBA00023268"/>
    </source>
</evidence>
<dbReference type="GO" id="GO:0006094">
    <property type="term" value="P:gluconeogenesis"/>
    <property type="evidence" value="ECO:0007669"/>
    <property type="project" value="UniProtKB-UniPathway"/>
</dbReference>
<evidence type="ECO:0000313" key="24">
    <source>
        <dbReference type="Proteomes" id="UP000290189"/>
    </source>
</evidence>
<feature type="binding site" evidence="14">
    <location>
        <position position="797"/>
    </location>
    <ligand>
        <name>Mn(2+)</name>
        <dbReference type="ChEBI" id="CHEBI:29035"/>
    </ligand>
</feature>
<dbReference type="InterPro" id="IPR011054">
    <property type="entry name" value="Rudment_hybrid_motif"/>
</dbReference>
<dbReference type="Pfam" id="PF00364">
    <property type="entry name" value="Biotin_lipoyl"/>
    <property type="match status" value="1"/>
</dbReference>
<feature type="active site" evidence="12">
    <location>
        <position position="351"/>
    </location>
</feature>
<evidence type="ECO:0000256" key="2">
    <source>
        <dbReference type="ARBA" id="ARBA00004742"/>
    </source>
</evidence>
<evidence type="ECO:0000313" key="23">
    <source>
        <dbReference type="Proteomes" id="UP000039324"/>
    </source>
</evidence>
<dbReference type="SUPFAM" id="SSF89000">
    <property type="entry name" value="post-HMGL domain-like"/>
    <property type="match status" value="1"/>
</dbReference>
<dbReference type="InterPro" id="IPR000891">
    <property type="entry name" value="PYR_CT"/>
</dbReference>
<dbReference type="InterPro" id="IPR000089">
    <property type="entry name" value="Biotin_lipoyl"/>
</dbReference>
<dbReference type="EC" id="6.4.1.1" evidence="3 11"/>
<dbReference type="InterPro" id="IPR003379">
    <property type="entry name" value="Carboxylase_cons_dom"/>
</dbReference>
<dbReference type="NCBIfam" id="NF009554">
    <property type="entry name" value="PRK12999.1"/>
    <property type="match status" value="1"/>
</dbReference>
<reference evidence="21 23" key="1">
    <citation type="submission" date="2015-02" db="EMBL/GenBank/DDBJ databases">
        <authorList>
            <person name="Chooi Y.-H."/>
        </authorList>
    </citation>
    <scope>NUCLEOTIDE SEQUENCE [LARGE SCALE GENOMIC DNA]</scope>
    <source>
        <strain evidence="21">E3</strain>
    </source>
</reference>
<evidence type="ECO:0000259" key="18">
    <source>
        <dbReference type="PROSITE" id="PS50975"/>
    </source>
</evidence>
<feature type="binding site" description="via carbamate group" evidence="14">
    <location>
        <position position="767"/>
    </location>
    <ligand>
        <name>Mn(2+)</name>
        <dbReference type="ChEBI" id="CHEBI:29035"/>
    </ligand>
</feature>
<keyword evidence="6 14" id="KW-0479">Metal-binding</keyword>
<dbReference type="SUPFAM" id="SSF51246">
    <property type="entry name" value="Rudiment single hybrid motif"/>
    <property type="match status" value="1"/>
</dbReference>
<dbReference type="FunFam" id="3.30.470.20:FF:000012">
    <property type="entry name" value="Pyruvate carboxylase"/>
    <property type="match status" value="1"/>
</dbReference>
<dbReference type="PROSITE" id="PS00188">
    <property type="entry name" value="BIOTIN"/>
    <property type="match status" value="1"/>
</dbReference>
<feature type="binding site" evidence="13">
    <location>
        <position position="670"/>
    </location>
    <ligand>
        <name>substrate</name>
    </ligand>
</feature>
<dbReference type="UniPathway" id="UPA00138"/>
<feature type="binding site" evidence="13">
    <location>
        <position position="175"/>
    </location>
    <ligand>
        <name>ATP</name>
        <dbReference type="ChEBI" id="CHEBI:30616"/>
    </ligand>
</feature>
<dbReference type="GO" id="GO:0004736">
    <property type="term" value="F:pyruvate carboxylase activity"/>
    <property type="evidence" value="ECO:0007669"/>
    <property type="project" value="UniProtKB-EC"/>
</dbReference>
<feature type="binding site" evidence="13">
    <location>
        <position position="259"/>
    </location>
    <ligand>
        <name>ATP</name>
        <dbReference type="ChEBI" id="CHEBI:30616"/>
    </ligand>
</feature>
<dbReference type="PIRSF" id="PIRSF001594">
    <property type="entry name" value="Pyruv_carbox"/>
    <property type="match status" value="1"/>
</dbReference>
<dbReference type="FunFam" id="3.40.50.20:FF:000010">
    <property type="entry name" value="Propionyl-CoA carboxylase subunit alpha"/>
    <property type="match status" value="1"/>
</dbReference>
<evidence type="ECO:0000256" key="12">
    <source>
        <dbReference type="PIRSR" id="PIRSR001594-1"/>
    </source>
</evidence>
<protein>
    <recommendedName>
        <fullName evidence="3 11">Pyruvate carboxylase</fullName>
        <ecNumber evidence="3 11">6.4.1.1</ecNumber>
    </recommendedName>
</protein>
<keyword evidence="8 11" id="KW-0067">ATP-binding</keyword>
<dbReference type="InterPro" id="IPR005930">
    <property type="entry name" value="Pyruv_COase"/>
</dbReference>
<dbReference type="NCBIfam" id="NF006761">
    <property type="entry name" value="PRK09282.1"/>
    <property type="match status" value="1"/>
</dbReference>
<dbReference type="Pfam" id="PF00682">
    <property type="entry name" value="HMGL-like"/>
    <property type="match status" value="1"/>
</dbReference>
<evidence type="ECO:0000256" key="8">
    <source>
        <dbReference type="ARBA" id="ARBA00022840"/>
    </source>
</evidence>
<dbReference type="InterPro" id="IPR011761">
    <property type="entry name" value="ATP-grasp"/>
</dbReference>
<feature type="compositionally biased region" description="Basic and acidic residues" evidence="16">
    <location>
        <begin position="1118"/>
        <end position="1127"/>
    </location>
</feature>
<dbReference type="PROSITE" id="PS50991">
    <property type="entry name" value="PYR_CT"/>
    <property type="match status" value="1"/>
</dbReference>
<evidence type="ECO:0000256" key="5">
    <source>
        <dbReference type="ARBA" id="ARBA00022598"/>
    </source>
</evidence>
<evidence type="ECO:0000313" key="21">
    <source>
        <dbReference type="EMBL" id="CEO96329.1"/>
    </source>
</evidence>
<dbReference type="EMBL" id="CDSF01000057">
    <property type="protein sequence ID" value="CEO96329.1"/>
    <property type="molecule type" value="Genomic_DNA"/>
</dbReference>
<keyword evidence="4" id="KW-0312">Gluconeogenesis</keyword>